<dbReference type="Gramene" id="NC12G0185990.1">
    <property type="protein sequence ID" value="NC12G0185990.1:cds"/>
    <property type="gene ID" value="NC12G0185990"/>
</dbReference>
<sequence>MRKAGFALRAFNVETAKAMDAKSDPKLGLMRLLWWQEAVDKIFAKKVIEHPVAQALSSLTAELKISKTWLKRSVEARIADAKREEHDIPKAIEDLEKYAEDTASTLLYSTLEAGGIRSAAADHAASHIGKASGLLLLLRSLPHHASSGRNIPYIPIDLAAKHGLLIQEAGKLLVDVRPSRGLEEAVYEMASVASLHLNKARQLAATVPKEAIPVLLPAFPAEILMRSLHRRHFNVFDPGLSRGILGISPLWFQLKLKWYALRGQY</sequence>
<evidence type="ECO:0008006" key="8">
    <source>
        <dbReference type="Google" id="ProtNLM"/>
    </source>
</evidence>
<proteinExistence type="inferred from homology"/>
<reference evidence="7" key="1">
    <citation type="submission" date="2019-09" db="EMBL/GenBank/DDBJ databases">
        <authorList>
            <person name="Zhang L."/>
        </authorList>
    </citation>
    <scope>NUCLEOTIDE SEQUENCE</scope>
</reference>
<dbReference type="EMBL" id="LR721777">
    <property type="protein sequence ID" value="VVV81195.1"/>
    <property type="molecule type" value="Genomic_DNA"/>
</dbReference>
<keyword evidence="4" id="KW-0496">Mitochondrion</keyword>
<keyword evidence="5" id="KW-0472">Membrane</keyword>
<evidence type="ECO:0000256" key="3">
    <source>
        <dbReference type="ARBA" id="ARBA00022946"/>
    </source>
</evidence>
<dbReference type="PANTHER" id="PTHR21181:SF13">
    <property type="entry name" value="NADH DEHYDROGENASE (UBIQUINONE) COMPLEX I, ASSEMBLY FACTOR 6"/>
    <property type="match status" value="1"/>
</dbReference>
<evidence type="ECO:0000256" key="2">
    <source>
        <dbReference type="ARBA" id="ARBA00022792"/>
    </source>
</evidence>
<dbReference type="PANTHER" id="PTHR21181">
    <property type="match status" value="1"/>
</dbReference>
<accession>A0A5K0YUR9</accession>
<evidence type="ECO:0000313" key="7">
    <source>
        <dbReference type="EMBL" id="VVV81195.1"/>
    </source>
</evidence>
<dbReference type="SUPFAM" id="SSF48576">
    <property type="entry name" value="Terpenoid synthases"/>
    <property type="match status" value="1"/>
</dbReference>
<protein>
    <recommendedName>
        <fullName evidence="8">NADH dehydrogenase (Ubiquinone) complex I, assembly factor 6</fullName>
    </recommendedName>
</protein>
<evidence type="ECO:0000256" key="1">
    <source>
        <dbReference type="ARBA" id="ARBA00004273"/>
    </source>
</evidence>
<dbReference type="GO" id="GO:0005743">
    <property type="term" value="C:mitochondrial inner membrane"/>
    <property type="evidence" value="ECO:0007669"/>
    <property type="project" value="UniProtKB-SubCell"/>
</dbReference>
<dbReference type="GO" id="GO:0032981">
    <property type="term" value="P:mitochondrial respiratory chain complex I assembly"/>
    <property type="evidence" value="ECO:0007669"/>
    <property type="project" value="TreeGrafter"/>
</dbReference>
<keyword evidence="3" id="KW-0809">Transit peptide</keyword>
<evidence type="ECO:0000256" key="4">
    <source>
        <dbReference type="ARBA" id="ARBA00023128"/>
    </source>
</evidence>
<dbReference type="AlphaFoldDB" id="A0A5K0YUR9"/>
<dbReference type="Pfam" id="PF00494">
    <property type="entry name" value="SQS_PSY"/>
    <property type="match status" value="1"/>
</dbReference>
<comment type="subcellular location">
    <subcellularLocation>
        <location evidence="1">Mitochondrion inner membrane</location>
    </subcellularLocation>
</comment>
<evidence type="ECO:0000256" key="6">
    <source>
        <dbReference type="ARBA" id="ARBA00038273"/>
    </source>
</evidence>
<dbReference type="InterPro" id="IPR002060">
    <property type="entry name" value="Squ/phyt_synthse"/>
</dbReference>
<gene>
    <name evidence="7" type="ORF">NYM_LOCUS8483</name>
</gene>
<name>A0A5K0YUR9_9MAGN</name>
<dbReference type="InterPro" id="IPR008949">
    <property type="entry name" value="Isoprenoid_synthase_dom_sf"/>
</dbReference>
<keyword evidence="2" id="KW-0999">Mitochondrion inner membrane</keyword>
<dbReference type="Gene3D" id="1.10.600.10">
    <property type="entry name" value="Farnesyl Diphosphate Synthase"/>
    <property type="match status" value="1"/>
</dbReference>
<comment type="similarity">
    <text evidence="6">Belongs to the NDUFAF6 family.</text>
</comment>
<organism evidence="7">
    <name type="scientific">Nymphaea colorata</name>
    <name type="common">pocket water lily</name>
    <dbReference type="NCBI Taxonomy" id="210225"/>
    <lineage>
        <taxon>Eukaryota</taxon>
        <taxon>Viridiplantae</taxon>
        <taxon>Streptophyta</taxon>
        <taxon>Embryophyta</taxon>
        <taxon>Tracheophyta</taxon>
        <taxon>Spermatophyta</taxon>
        <taxon>Magnoliopsida</taxon>
        <taxon>Nymphaeales</taxon>
        <taxon>Nymphaeaceae</taxon>
        <taxon>Nymphaea</taxon>
    </lineage>
</organism>
<evidence type="ECO:0000256" key="5">
    <source>
        <dbReference type="ARBA" id="ARBA00023136"/>
    </source>
</evidence>
<dbReference type="FunFam" id="1.10.600.10:FF:000022">
    <property type="entry name" value="NADH dehydrogenase complex assembly factor 6-like protein"/>
    <property type="match status" value="1"/>
</dbReference>